<comment type="subunit">
    <text evidence="1">Monomer and homodimer.</text>
</comment>
<dbReference type="GO" id="GO:0003677">
    <property type="term" value="F:DNA binding"/>
    <property type="evidence" value="ECO:0007669"/>
    <property type="project" value="UniProtKB-KW"/>
</dbReference>
<keyword evidence="1" id="KW-0539">Nucleus</keyword>
<dbReference type="Pfam" id="PF04000">
    <property type="entry name" value="Sas10_Utp3"/>
    <property type="match status" value="1"/>
</dbReference>
<dbReference type="InterPro" id="IPR011082">
    <property type="entry name" value="Exosome-assoc_fac/DNA_repair"/>
</dbReference>
<dbReference type="GO" id="GO:0005730">
    <property type="term" value="C:nucleolus"/>
    <property type="evidence" value="ECO:0007669"/>
    <property type="project" value="UniProtKB-SubCell"/>
</dbReference>
<name>A0AAN9EVZ4_CROPI</name>
<sequence length="399" mass="45983">MKRGSLNSRQFRDSLQNSKIALRYNALLEDYLDLQKEFVSKKKKLQMEQQKREMLLHEVRFLRQRHSDLMKSQQCDQVEQEHQYAYMNDVPVRKERNLFVRKINSEQEGSRSMKELGWKTPPSIEKPMNFPINEKKNGKRLKCLHVKCPSTVVDAAYLSLISLGLEDQNGVCEKFKRENDPEVGCVSALVQVINLTSSTNQPTSKYRQRKKKSMVKQNESKGGVGVVKVQVPESTKEAVNQTLSSIEHLQTQLPQFLTLSHPQFLSQMPPLQQAHTLFSLAKITSTLFSLKLRCRGVDPRGHPIKSEFERLSLYQRKLERLMELSEAQRHDMRNISGGEGPNVSYQEQAGQKRKYPSSEETAAEEFEEEDFEVEELLHDSNGSIKEPIVIDLSSDDDED</sequence>
<dbReference type="GO" id="GO:0010468">
    <property type="term" value="P:regulation of gene expression"/>
    <property type="evidence" value="ECO:0007669"/>
    <property type="project" value="TreeGrafter"/>
</dbReference>
<accession>A0AAN9EVZ4</accession>
<feature type="region of interest" description="Disordered" evidence="2">
    <location>
        <begin position="111"/>
        <end position="130"/>
    </location>
</feature>
<comment type="caution">
    <text evidence="3">The sequence shown here is derived from an EMBL/GenBank/DDBJ whole genome shotgun (WGS) entry which is preliminary data.</text>
</comment>
<dbReference type="GO" id="GO:0003723">
    <property type="term" value="F:RNA binding"/>
    <property type="evidence" value="ECO:0007669"/>
    <property type="project" value="UniProtKB-UniRule"/>
</dbReference>
<keyword evidence="1" id="KW-0238">DNA-binding</keyword>
<evidence type="ECO:0000313" key="3">
    <source>
        <dbReference type="EMBL" id="KAK7260958.1"/>
    </source>
</evidence>
<evidence type="ECO:0000313" key="4">
    <source>
        <dbReference type="Proteomes" id="UP001372338"/>
    </source>
</evidence>
<dbReference type="GO" id="GO:0000178">
    <property type="term" value="C:exosome (RNase complex)"/>
    <property type="evidence" value="ECO:0007669"/>
    <property type="project" value="TreeGrafter"/>
</dbReference>
<proteinExistence type="inferred from homology"/>
<dbReference type="EMBL" id="JAYWIO010000005">
    <property type="protein sequence ID" value="KAK7260958.1"/>
    <property type="molecule type" value="Genomic_DNA"/>
</dbReference>
<dbReference type="PANTHER" id="PTHR15341:SF5">
    <property type="entry name" value="NUCLEAR NUCLEIC ACID-BINDING PROTEIN C1D"/>
    <property type="match status" value="1"/>
</dbReference>
<gene>
    <name evidence="3" type="ORF">RIF29_27261</name>
</gene>
<dbReference type="AlphaFoldDB" id="A0AAN9EVZ4"/>
<dbReference type="InterPro" id="IPR007146">
    <property type="entry name" value="Sas10/Utp3/C1D"/>
</dbReference>
<feature type="region of interest" description="Disordered" evidence="2">
    <location>
        <begin position="330"/>
        <end position="399"/>
    </location>
</feature>
<feature type="compositionally biased region" description="Acidic residues" evidence="2">
    <location>
        <begin position="361"/>
        <end position="374"/>
    </location>
</feature>
<dbReference type="PANTHER" id="PTHR15341">
    <property type="entry name" value="SUN-COR STEROID HORMONE RECEPTOR CO-REPRESSOR"/>
    <property type="match status" value="1"/>
</dbReference>
<keyword evidence="1" id="KW-0694">RNA-binding</keyword>
<comment type="subcellular location">
    <subcellularLocation>
        <location evidence="1">Cytoplasm</location>
    </subcellularLocation>
    <subcellularLocation>
        <location evidence="1">Nucleus</location>
        <location evidence="1">Nucleolus</location>
    </subcellularLocation>
    <subcellularLocation>
        <location evidence="1">Nucleus</location>
    </subcellularLocation>
</comment>
<keyword evidence="4" id="KW-1185">Reference proteome</keyword>
<keyword evidence="1" id="KW-0698">rRNA processing</keyword>
<evidence type="ECO:0000256" key="2">
    <source>
        <dbReference type="SAM" id="MobiDB-lite"/>
    </source>
</evidence>
<evidence type="ECO:0000256" key="1">
    <source>
        <dbReference type="RuleBase" id="RU368003"/>
    </source>
</evidence>
<organism evidence="3 4">
    <name type="scientific">Crotalaria pallida</name>
    <name type="common">Smooth rattlebox</name>
    <name type="synonym">Crotalaria striata</name>
    <dbReference type="NCBI Taxonomy" id="3830"/>
    <lineage>
        <taxon>Eukaryota</taxon>
        <taxon>Viridiplantae</taxon>
        <taxon>Streptophyta</taxon>
        <taxon>Embryophyta</taxon>
        <taxon>Tracheophyta</taxon>
        <taxon>Spermatophyta</taxon>
        <taxon>Magnoliopsida</taxon>
        <taxon>eudicotyledons</taxon>
        <taxon>Gunneridae</taxon>
        <taxon>Pentapetalae</taxon>
        <taxon>rosids</taxon>
        <taxon>fabids</taxon>
        <taxon>Fabales</taxon>
        <taxon>Fabaceae</taxon>
        <taxon>Papilionoideae</taxon>
        <taxon>50 kb inversion clade</taxon>
        <taxon>genistoids sensu lato</taxon>
        <taxon>core genistoids</taxon>
        <taxon>Crotalarieae</taxon>
        <taxon>Crotalaria</taxon>
    </lineage>
</organism>
<protein>
    <recommendedName>
        <fullName evidence="1">Nuclear nucleic acid-binding protein C1D</fullName>
    </recommendedName>
</protein>
<keyword evidence="1" id="KW-0963">Cytoplasm</keyword>
<dbReference type="GO" id="GO:0005737">
    <property type="term" value="C:cytoplasm"/>
    <property type="evidence" value="ECO:0007669"/>
    <property type="project" value="UniProtKB-SubCell"/>
</dbReference>
<comment type="similarity">
    <text evidence="1">Belongs to the C1D family.</text>
</comment>
<reference evidence="3 4" key="1">
    <citation type="submission" date="2024-01" db="EMBL/GenBank/DDBJ databases">
        <title>The genomes of 5 underutilized Papilionoideae crops provide insights into root nodulation and disease resistanc.</title>
        <authorList>
            <person name="Yuan L."/>
        </authorList>
    </citation>
    <scope>NUCLEOTIDE SEQUENCE [LARGE SCALE GENOMIC DNA]</scope>
    <source>
        <strain evidence="3">ZHUSHIDOU_FW_LH</strain>
        <tissue evidence="3">Leaf</tissue>
    </source>
</reference>
<comment type="function">
    <text evidence="1">Plays a role in the recruitment of the exosome to pre-rRNA to mediate the 3'-5' end processing of the 5.8S rRNA.</text>
</comment>
<dbReference type="Proteomes" id="UP001372338">
    <property type="component" value="Unassembled WGS sequence"/>
</dbReference>
<dbReference type="GO" id="GO:0000460">
    <property type="term" value="P:maturation of 5.8S rRNA"/>
    <property type="evidence" value="ECO:0007669"/>
    <property type="project" value="TreeGrafter"/>
</dbReference>